<accession>A0A3M6UBK9</accession>
<proteinExistence type="predicted"/>
<dbReference type="OrthoDB" id="10264588at2759"/>
<dbReference type="STRING" id="46731.A0A3M6UBK9"/>
<keyword evidence="2" id="KW-1185">Reference proteome</keyword>
<protein>
    <submittedName>
        <fullName evidence="1">Uncharacterized protein</fullName>
    </submittedName>
</protein>
<feature type="non-terminal residue" evidence="1">
    <location>
        <position position="1"/>
    </location>
</feature>
<gene>
    <name evidence="1" type="ORF">pdam_00025075</name>
</gene>
<dbReference type="AlphaFoldDB" id="A0A3M6UBK9"/>
<sequence length="104" mass="11749">FKSQVNQDVVLQILILQRQSKLDEVAGPATQPPLTTPLERRDISPQLSITLEHIVGQLDVLTQVLDNTINKVAEEVLSPEELEERQLKIQDTFHYAHELSTALL</sequence>
<name>A0A3M6UBK9_POCDA</name>
<dbReference type="EMBL" id="RCHS01001829">
    <property type="protein sequence ID" value="RMX51077.1"/>
    <property type="molecule type" value="Genomic_DNA"/>
</dbReference>
<evidence type="ECO:0000313" key="2">
    <source>
        <dbReference type="Proteomes" id="UP000275408"/>
    </source>
</evidence>
<organism evidence="1 2">
    <name type="scientific">Pocillopora damicornis</name>
    <name type="common">Cauliflower coral</name>
    <name type="synonym">Millepora damicornis</name>
    <dbReference type="NCBI Taxonomy" id="46731"/>
    <lineage>
        <taxon>Eukaryota</taxon>
        <taxon>Metazoa</taxon>
        <taxon>Cnidaria</taxon>
        <taxon>Anthozoa</taxon>
        <taxon>Hexacorallia</taxon>
        <taxon>Scleractinia</taxon>
        <taxon>Astrocoeniina</taxon>
        <taxon>Pocilloporidae</taxon>
        <taxon>Pocillopora</taxon>
    </lineage>
</organism>
<dbReference type="Proteomes" id="UP000275408">
    <property type="component" value="Unassembled WGS sequence"/>
</dbReference>
<evidence type="ECO:0000313" key="1">
    <source>
        <dbReference type="EMBL" id="RMX51077.1"/>
    </source>
</evidence>
<comment type="caution">
    <text evidence="1">The sequence shown here is derived from an EMBL/GenBank/DDBJ whole genome shotgun (WGS) entry which is preliminary data.</text>
</comment>
<reference evidence="1 2" key="1">
    <citation type="journal article" date="2018" name="Sci. Rep.">
        <title>Comparative analysis of the Pocillopora damicornis genome highlights role of immune system in coral evolution.</title>
        <authorList>
            <person name="Cunning R."/>
            <person name="Bay R.A."/>
            <person name="Gillette P."/>
            <person name="Baker A.C."/>
            <person name="Traylor-Knowles N."/>
        </authorList>
    </citation>
    <scope>NUCLEOTIDE SEQUENCE [LARGE SCALE GENOMIC DNA]</scope>
    <source>
        <strain evidence="1">RSMAS</strain>
        <tissue evidence="1">Whole animal</tissue>
    </source>
</reference>